<dbReference type="EC" id="3.1.11.3" evidence="2"/>
<dbReference type="InterPro" id="IPR019080">
    <property type="entry name" value="YqaJ_viral_recombinase"/>
</dbReference>
<dbReference type="InterPro" id="IPR011604">
    <property type="entry name" value="PDDEXK-like_dom_sf"/>
</dbReference>
<keyword evidence="3" id="KW-1185">Reference proteome</keyword>
<dbReference type="PANTHER" id="PTHR46609">
    <property type="entry name" value="EXONUCLEASE, PHAGE-TYPE/RECB, C-TERMINAL DOMAIN-CONTAINING PROTEIN"/>
    <property type="match status" value="1"/>
</dbReference>
<gene>
    <name evidence="2" type="ORF">GTPT_1595</name>
</gene>
<dbReference type="NCBIfam" id="TIGR03033">
    <property type="entry name" value="phage_rel_nuc"/>
    <property type="match status" value="1"/>
</dbReference>
<keyword evidence="2" id="KW-0378">Hydrolase</keyword>
<dbReference type="InterPro" id="IPR011335">
    <property type="entry name" value="Restrct_endonuc-II-like"/>
</dbReference>
<keyword evidence="2" id="KW-0540">Nuclease</keyword>
<sequence length="206" mass="23464">MEQRTDDWFAARCGRITASRLADVMAKTKSGYSASRKNYMMELICQRLTGKCEPGFTSGPMMRGTELEPLAREMYVLNQFDAEVTEVGFIPHPTIEWFGASPDGLVNDDGLIEIKCPNTATHIETMRTGKPKREYILQMHAQMMCTGRNWCDFVSFDNRLPEDLSYFETRIHRDANLVQEIESEISDFLSDLDKEIASIMNNRAAA</sequence>
<evidence type="ECO:0000259" key="1">
    <source>
        <dbReference type="Pfam" id="PF09588"/>
    </source>
</evidence>
<dbReference type="PANTHER" id="PTHR46609:SF6">
    <property type="entry name" value="EXONUCLEASE, PHAGE-TYPE_RECB, C-TERMINAL DOMAIN-CONTAINING PROTEIN-RELATED"/>
    <property type="match status" value="1"/>
</dbReference>
<dbReference type="GO" id="GO:0051908">
    <property type="term" value="F:double-stranded DNA 5'-3' DNA exonuclease activity"/>
    <property type="evidence" value="ECO:0007669"/>
    <property type="project" value="UniProtKB-EC"/>
</dbReference>
<name>A0A085JGR8_9GAMM</name>
<evidence type="ECO:0000313" key="2">
    <source>
        <dbReference type="EMBL" id="KFD19664.1"/>
    </source>
</evidence>
<accession>A0A085JGR8</accession>
<reference evidence="2 3" key="1">
    <citation type="submission" date="2014-05" db="EMBL/GenBank/DDBJ databases">
        <title>ATOL: Assembling a taxonomically balanced genome-scale reconstruction of the evolutionary history of the Enterobacteriaceae.</title>
        <authorList>
            <person name="Plunkett G.III."/>
            <person name="Neeno-Eckwall E.C."/>
            <person name="Glasner J.D."/>
            <person name="Perna N.T."/>
        </authorList>
    </citation>
    <scope>NUCLEOTIDE SEQUENCE [LARGE SCALE GENOMIC DNA]</scope>
    <source>
        <strain evidence="2 3">ATCC 33301</strain>
    </source>
</reference>
<dbReference type="Gene3D" id="3.90.320.10">
    <property type="match status" value="1"/>
</dbReference>
<dbReference type="CDD" id="cd22343">
    <property type="entry name" value="PDDEXK_lambda_exonuclease-like"/>
    <property type="match status" value="1"/>
</dbReference>
<dbReference type="eggNOG" id="ENOG503036R">
    <property type="taxonomic scope" value="Bacteria"/>
</dbReference>
<dbReference type="RefSeq" id="WP_174371892.1">
    <property type="nucleotide sequence ID" value="NZ_ATMJ01000002.1"/>
</dbReference>
<dbReference type="InterPro" id="IPR051703">
    <property type="entry name" value="NF-kappa-B_Signaling_Reg"/>
</dbReference>
<evidence type="ECO:0000313" key="3">
    <source>
        <dbReference type="Proteomes" id="UP000028602"/>
    </source>
</evidence>
<organism evidence="2 3">
    <name type="scientific">Tatumella ptyseos ATCC 33301</name>
    <dbReference type="NCBI Taxonomy" id="1005995"/>
    <lineage>
        <taxon>Bacteria</taxon>
        <taxon>Pseudomonadati</taxon>
        <taxon>Pseudomonadota</taxon>
        <taxon>Gammaproteobacteria</taxon>
        <taxon>Enterobacterales</taxon>
        <taxon>Erwiniaceae</taxon>
        <taxon>Tatumella</taxon>
    </lineage>
</organism>
<protein>
    <submittedName>
        <fullName evidence="2">Phage exonuclease</fullName>
        <ecNumber evidence="2">3.1.11.3</ecNumber>
    </submittedName>
</protein>
<dbReference type="SUPFAM" id="SSF52980">
    <property type="entry name" value="Restriction endonuclease-like"/>
    <property type="match status" value="1"/>
</dbReference>
<proteinExistence type="predicted"/>
<feature type="domain" description="YqaJ viral recombinase" evidence="1">
    <location>
        <begin position="7"/>
        <end position="148"/>
    </location>
</feature>
<keyword evidence="2" id="KW-0269">Exonuclease</keyword>
<dbReference type="Pfam" id="PF09588">
    <property type="entry name" value="YqaJ"/>
    <property type="match status" value="1"/>
</dbReference>
<comment type="caution">
    <text evidence="2">The sequence shown here is derived from an EMBL/GenBank/DDBJ whole genome shotgun (WGS) entry which is preliminary data.</text>
</comment>
<dbReference type="AlphaFoldDB" id="A0A085JGR8"/>
<dbReference type="EMBL" id="JMPR01000028">
    <property type="protein sequence ID" value="KFD19664.1"/>
    <property type="molecule type" value="Genomic_DNA"/>
</dbReference>
<dbReference type="InterPro" id="IPR017482">
    <property type="entry name" value="Lambda-type_endonuclease"/>
</dbReference>
<dbReference type="Proteomes" id="UP000028602">
    <property type="component" value="Unassembled WGS sequence"/>
</dbReference>